<sequence>MIPPPRHPPSAASPRRVAGSSRIRPAPPASSYHRADPCAANNRLRTRGTDTPGWLTELSDERDANDDEDDEDDEDDADDVDGGLCLQLGSRLAQLGYPEAAVTSARRTNERTPPSPSKPDSRGSSSISSSGGHEYRRARTKQTTRKRRKRKPLDGARSPGPGTACLGEGRDPGWQRA</sequence>
<evidence type="ECO:0000256" key="1">
    <source>
        <dbReference type="SAM" id="MobiDB-lite"/>
    </source>
</evidence>
<feature type="region of interest" description="Disordered" evidence="1">
    <location>
        <begin position="1"/>
        <end position="177"/>
    </location>
</feature>
<dbReference type="AlphaFoldDB" id="A0A182IQN4"/>
<reference evidence="2" key="1">
    <citation type="submission" date="2022-08" db="UniProtKB">
        <authorList>
            <consortium name="EnsemblMetazoa"/>
        </authorList>
    </citation>
    <scope>IDENTIFICATION</scope>
    <source>
        <strain evidence="2">EBRO</strain>
    </source>
</reference>
<feature type="compositionally biased region" description="Low complexity" evidence="1">
    <location>
        <begin position="122"/>
        <end position="132"/>
    </location>
</feature>
<organism evidence="2">
    <name type="scientific">Anopheles atroparvus</name>
    <name type="common">European mosquito</name>
    <dbReference type="NCBI Taxonomy" id="41427"/>
    <lineage>
        <taxon>Eukaryota</taxon>
        <taxon>Metazoa</taxon>
        <taxon>Ecdysozoa</taxon>
        <taxon>Arthropoda</taxon>
        <taxon>Hexapoda</taxon>
        <taxon>Insecta</taxon>
        <taxon>Pterygota</taxon>
        <taxon>Neoptera</taxon>
        <taxon>Endopterygota</taxon>
        <taxon>Diptera</taxon>
        <taxon>Nematocera</taxon>
        <taxon>Culicoidea</taxon>
        <taxon>Culicidae</taxon>
        <taxon>Anophelinae</taxon>
        <taxon>Anopheles</taxon>
    </lineage>
</organism>
<accession>A0A182IQN4</accession>
<evidence type="ECO:0000313" key="2">
    <source>
        <dbReference type="EnsemblMetazoa" id="AATE003646-PA.1"/>
    </source>
</evidence>
<feature type="compositionally biased region" description="Low complexity" evidence="1">
    <location>
        <begin position="9"/>
        <end position="24"/>
    </location>
</feature>
<dbReference type="EnsemblMetazoa" id="AATE003646-RA">
    <property type="protein sequence ID" value="AATE003646-PA.1"/>
    <property type="gene ID" value="AATE003646"/>
</dbReference>
<protein>
    <submittedName>
        <fullName evidence="2">Uncharacterized protein</fullName>
    </submittedName>
</protein>
<feature type="compositionally biased region" description="Basic and acidic residues" evidence="1">
    <location>
        <begin position="168"/>
        <end position="177"/>
    </location>
</feature>
<proteinExistence type="predicted"/>
<name>A0A182IQN4_ANOAO</name>
<feature type="compositionally biased region" description="Basic residues" evidence="1">
    <location>
        <begin position="136"/>
        <end position="151"/>
    </location>
</feature>
<dbReference type="VEuPathDB" id="VectorBase:AATE003646"/>
<feature type="compositionally biased region" description="Acidic residues" evidence="1">
    <location>
        <begin position="58"/>
        <end position="81"/>
    </location>
</feature>